<keyword evidence="2" id="KW-1185">Reference proteome</keyword>
<dbReference type="EMBL" id="CP031165">
    <property type="protein sequence ID" value="AXV06206.1"/>
    <property type="molecule type" value="Genomic_DNA"/>
</dbReference>
<dbReference type="Proteomes" id="UP000264006">
    <property type="component" value="Chromosome"/>
</dbReference>
<organism evidence="1 2">
    <name type="scientific">Euzebya pacifica</name>
    <dbReference type="NCBI Taxonomy" id="1608957"/>
    <lineage>
        <taxon>Bacteria</taxon>
        <taxon>Bacillati</taxon>
        <taxon>Actinomycetota</taxon>
        <taxon>Nitriliruptoria</taxon>
        <taxon>Euzebyales</taxon>
    </lineage>
</organism>
<evidence type="ECO:0000313" key="1">
    <source>
        <dbReference type="EMBL" id="AXV06206.1"/>
    </source>
</evidence>
<dbReference type="RefSeq" id="WP_114590896.1">
    <property type="nucleotide sequence ID" value="NZ_CAXIBR010000016.1"/>
</dbReference>
<proteinExistence type="predicted"/>
<dbReference type="OrthoDB" id="4308908at2"/>
<name>A0A346XVF9_9ACTN</name>
<sequence>MAPPPDTTAPTTDDRLRLTVLVDRDVAPIRGLVLGPDGRPGEPFEGWMELTGLIESARMRDRDQG</sequence>
<evidence type="ECO:0000313" key="2">
    <source>
        <dbReference type="Proteomes" id="UP000264006"/>
    </source>
</evidence>
<gene>
    <name evidence="1" type="ORF">DVS28_a1513</name>
</gene>
<protein>
    <submittedName>
        <fullName evidence="1">Uncharacterized protein</fullName>
    </submittedName>
</protein>
<dbReference type="AlphaFoldDB" id="A0A346XVF9"/>
<dbReference type="KEGG" id="euz:DVS28_a1513"/>
<reference evidence="1 2" key="1">
    <citation type="submission" date="2018-09" db="EMBL/GenBank/DDBJ databases">
        <title>Complete genome sequence of Euzebya sp. DY32-46 isolated from seawater of Pacific Ocean.</title>
        <authorList>
            <person name="Xu L."/>
            <person name="Wu Y.-H."/>
            <person name="Xu X.-W."/>
        </authorList>
    </citation>
    <scope>NUCLEOTIDE SEQUENCE [LARGE SCALE GENOMIC DNA]</scope>
    <source>
        <strain evidence="1 2">DY32-46</strain>
    </source>
</reference>
<accession>A0A346XVF9</accession>